<evidence type="ECO:0000313" key="4">
    <source>
        <dbReference type="Proteomes" id="UP001321763"/>
    </source>
</evidence>
<evidence type="ECO:0000313" key="1">
    <source>
        <dbReference type="EMBL" id="BDR82021.1"/>
    </source>
</evidence>
<evidence type="ECO:0000313" key="2">
    <source>
        <dbReference type="EMBL" id="RXI48919.1"/>
    </source>
</evidence>
<dbReference type="Proteomes" id="UP000290921">
    <property type="component" value="Unassembled WGS sequence"/>
</dbReference>
<dbReference type="AlphaFoldDB" id="A0A4Q0VCW6"/>
<dbReference type="EMBL" id="QMAP01000005">
    <property type="protein sequence ID" value="RXI48919.1"/>
    <property type="molecule type" value="Genomic_DNA"/>
</dbReference>
<protein>
    <submittedName>
        <fullName evidence="2">HNH endonuclease</fullName>
    </submittedName>
</protein>
<name>A0A4Q0VCW6_CLOTA</name>
<sequence>MARCEVCGAGAEVHHIVNKCEGGISYPINYKYLCSEHHRGKDGPHKNCEVDIRYRLELQNKLKEILIKDYYNVCELEKLLHINKNKLKRMFKGNKIYKEGYKREDIIFKLMGGKIYNSHMLERYDDFIPLTIG</sequence>
<dbReference type="GO" id="GO:0004519">
    <property type="term" value="F:endonuclease activity"/>
    <property type="evidence" value="ECO:0007669"/>
    <property type="project" value="UniProtKB-KW"/>
</dbReference>
<dbReference type="InterPro" id="IPR003615">
    <property type="entry name" value="HNH_nuc"/>
</dbReference>
<keyword evidence="2" id="KW-0378">Hydrolase</keyword>
<reference evidence="2 3" key="1">
    <citation type="submission" date="2018-06" db="EMBL/GenBank/DDBJ databases">
        <title>Genome conservation of Clostridium tetani.</title>
        <authorList>
            <person name="Bruggemann H."/>
            <person name="Popoff M.R."/>
        </authorList>
    </citation>
    <scope>NUCLEOTIDE SEQUENCE [LARGE SCALE GENOMIC DNA]</scope>
    <source>
        <strain evidence="2 3">2017.061</strain>
    </source>
</reference>
<dbReference type="CDD" id="cd00085">
    <property type="entry name" value="HNHc"/>
    <property type="match status" value="1"/>
</dbReference>
<dbReference type="Proteomes" id="UP001321763">
    <property type="component" value="Chromosome"/>
</dbReference>
<gene>
    <name evidence="2" type="ORF">DP130_05775</name>
    <name evidence="1" type="ORF">K234311028_22670</name>
</gene>
<keyword evidence="2" id="KW-0540">Nuclease</keyword>
<proteinExistence type="predicted"/>
<evidence type="ECO:0000313" key="3">
    <source>
        <dbReference type="Proteomes" id="UP000290921"/>
    </source>
</evidence>
<reference evidence="1 4" key="2">
    <citation type="submission" date="2022-09" db="EMBL/GenBank/DDBJ databases">
        <title>complete genome sequences of Clostridium tetani str. KHSU-234311-028 isolated from soil.</title>
        <authorList>
            <person name="Sekizuka T."/>
            <person name="Shitada C."/>
            <person name="Takahashi M."/>
            <person name="Kuroda M."/>
        </authorList>
    </citation>
    <scope>NUCLEOTIDE SEQUENCE [LARGE SCALE GENOMIC DNA]</scope>
    <source>
        <strain evidence="1 4">KHSU-234311-028</strain>
    </source>
</reference>
<accession>A0A4Q0VCW6</accession>
<dbReference type="EMBL" id="AP026818">
    <property type="protein sequence ID" value="BDR82021.1"/>
    <property type="molecule type" value="Genomic_DNA"/>
</dbReference>
<dbReference type="RefSeq" id="WP_035140175.1">
    <property type="nucleotide sequence ID" value="NZ_AP026806.1"/>
</dbReference>
<organism evidence="2 3">
    <name type="scientific">Clostridium tetani</name>
    <dbReference type="NCBI Taxonomy" id="1513"/>
    <lineage>
        <taxon>Bacteria</taxon>
        <taxon>Bacillati</taxon>
        <taxon>Bacillota</taxon>
        <taxon>Clostridia</taxon>
        <taxon>Eubacteriales</taxon>
        <taxon>Clostridiaceae</taxon>
        <taxon>Clostridium</taxon>
    </lineage>
</organism>
<keyword evidence="2" id="KW-0255">Endonuclease</keyword>